<sequence>MPLSQVRSILAGAGMSLWMSYSARGGQRALVVDEPGEQAAALAFDLRVDAPSRRGRADDRVGLIMAELAARAHAFGTFGDRHAHPDARPLRPASLRPRAMSFAPRQVPPEVQCLLRFHVDPLVEAFVADGGLVVADPQGDLTDPEPVTVPQLVDPDIFLCRQVGISFHDECNAFSSVMNLNTSNRRQALHFYLEPGVSVAVRPRRYDCPYG</sequence>
<dbReference type="EMBL" id="FNRW01000004">
    <property type="protein sequence ID" value="SEB49775.1"/>
    <property type="molecule type" value="Genomic_DNA"/>
</dbReference>
<dbReference type="Proteomes" id="UP000182842">
    <property type="component" value="Unassembled WGS sequence"/>
</dbReference>
<dbReference type="AlphaFoldDB" id="A0AA45V7L9"/>
<accession>A0AA45V7L9</accession>
<name>A0AA45V7L9_BIFLN</name>
<evidence type="ECO:0000313" key="2">
    <source>
        <dbReference type="Proteomes" id="UP000182842"/>
    </source>
</evidence>
<gene>
    <name evidence="1" type="ORF">SAMN04489748_1210</name>
</gene>
<evidence type="ECO:0000313" key="1">
    <source>
        <dbReference type="EMBL" id="SEB49775.1"/>
    </source>
</evidence>
<proteinExistence type="predicted"/>
<protein>
    <submittedName>
        <fullName evidence="1">Uncharacterized protein</fullName>
    </submittedName>
</protein>
<reference evidence="1 2" key="1">
    <citation type="submission" date="2016-10" db="EMBL/GenBank/DDBJ databases">
        <authorList>
            <person name="Varghese N."/>
            <person name="Submissions S."/>
        </authorList>
    </citation>
    <scope>NUCLEOTIDE SEQUENCE [LARGE SCALE GENOMIC DNA]</scope>
    <source>
        <strain evidence="1 2">DSM 20219</strain>
    </source>
</reference>
<organism evidence="1 2">
    <name type="scientific">Bifidobacterium longum</name>
    <dbReference type="NCBI Taxonomy" id="216816"/>
    <lineage>
        <taxon>Bacteria</taxon>
        <taxon>Bacillati</taxon>
        <taxon>Actinomycetota</taxon>
        <taxon>Actinomycetes</taxon>
        <taxon>Bifidobacteriales</taxon>
        <taxon>Bifidobacteriaceae</taxon>
        <taxon>Bifidobacterium</taxon>
    </lineage>
</organism>
<comment type="caution">
    <text evidence="1">The sequence shown here is derived from an EMBL/GenBank/DDBJ whole genome shotgun (WGS) entry which is preliminary data.</text>
</comment>